<proteinExistence type="predicted"/>
<feature type="domain" description="C2" evidence="2">
    <location>
        <begin position="441"/>
        <end position="583"/>
    </location>
</feature>
<evidence type="ECO:0000313" key="3">
    <source>
        <dbReference type="EMBL" id="CAD8793474.1"/>
    </source>
</evidence>
<dbReference type="GO" id="GO:0017156">
    <property type="term" value="P:calcium-ion regulated exocytosis"/>
    <property type="evidence" value="ECO:0007669"/>
    <property type="project" value="TreeGrafter"/>
</dbReference>
<gene>
    <name evidence="3" type="ORF">HTEP1355_LOCUS7513</name>
</gene>
<dbReference type="Gene3D" id="2.60.40.150">
    <property type="entry name" value="C2 domain"/>
    <property type="match status" value="3"/>
</dbReference>
<dbReference type="AlphaFoldDB" id="A0A7S0YTT2"/>
<dbReference type="GO" id="GO:0030276">
    <property type="term" value="F:clathrin binding"/>
    <property type="evidence" value="ECO:0007669"/>
    <property type="project" value="TreeGrafter"/>
</dbReference>
<dbReference type="CDD" id="cd00030">
    <property type="entry name" value="C2"/>
    <property type="match status" value="3"/>
</dbReference>
<dbReference type="GO" id="GO:0005886">
    <property type="term" value="C:plasma membrane"/>
    <property type="evidence" value="ECO:0007669"/>
    <property type="project" value="TreeGrafter"/>
</dbReference>
<feature type="region of interest" description="Disordered" evidence="1">
    <location>
        <begin position="813"/>
        <end position="879"/>
    </location>
</feature>
<reference evidence="3" key="1">
    <citation type="submission" date="2021-01" db="EMBL/GenBank/DDBJ databases">
        <authorList>
            <person name="Corre E."/>
            <person name="Pelletier E."/>
            <person name="Niang G."/>
            <person name="Scheremetjew M."/>
            <person name="Finn R."/>
            <person name="Kale V."/>
            <person name="Holt S."/>
            <person name="Cochrane G."/>
            <person name="Meng A."/>
            <person name="Brown T."/>
            <person name="Cohen L."/>
        </authorList>
    </citation>
    <scope>NUCLEOTIDE SEQUENCE</scope>
    <source>
        <strain evidence="3">CCMP443</strain>
    </source>
</reference>
<dbReference type="GO" id="GO:0001786">
    <property type="term" value="F:phosphatidylserine binding"/>
    <property type="evidence" value="ECO:0007669"/>
    <property type="project" value="TreeGrafter"/>
</dbReference>
<dbReference type="Pfam" id="PF00168">
    <property type="entry name" value="C2"/>
    <property type="match status" value="3"/>
</dbReference>
<feature type="domain" description="C2" evidence="2">
    <location>
        <begin position="162"/>
        <end position="282"/>
    </location>
</feature>
<feature type="domain" description="C2" evidence="2">
    <location>
        <begin position="301"/>
        <end position="433"/>
    </location>
</feature>
<feature type="compositionally biased region" description="Basic and acidic residues" evidence="1">
    <location>
        <begin position="868"/>
        <end position="879"/>
    </location>
</feature>
<dbReference type="InterPro" id="IPR000008">
    <property type="entry name" value="C2_dom"/>
</dbReference>
<dbReference type="GO" id="GO:0005544">
    <property type="term" value="F:calcium-dependent phospholipid binding"/>
    <property type="evidence" value="ECO:0007669"/>
    <property type="project" value="TreeGrafter"/>
</dbReference>
<accession>A0A7S0YTT2</accession>
<dbReference type="PROSITE" id="PS50004">
    <property type="entry name" value="C2"/>
    <property type="match status" value="3"/>
</dbReference>
<feature type="compositionally biased region" description="Low complexity" evidence="1">
    <location>
        <begin position="857"/>
        <end position="867"/>
    </location>
</feature>
<evidence type="ECO:0000259" key="2">
    <source>
        <dbReference type="PROSITE" id="PS50004"/>
    </source>
</evidence>
<dbReference type="InterPro" id="IPR035892">
    <property type="entry name" value="C2_domain_sf"/>
</dbReference>
<dbReference type="PANTHER" id="PTHR10024">
    <property type="entry name" value="SYNAPTOTAGMIN"/>
    <property type="match status" value="1"/>
</dbReference>
<sequence>MWVEDPDIRGFFHRYLVDYKDGRLMRKRSRPASDVPWPEGDPAGAWEDVKYKAIDTGEKDFQAKQAAEARNKKAFGNVNTIAPTESVDSEDGFFNLAGGHRADRDRRRSTVTPSHDDLERQDTFAQVEDTDFQTRSKLMQFLCCSTGKDLVSVPADGPRHGKPAEPSKTLGPGGRVYQVETRIIVRVYKATYLPASSKDGTTDSFVAARIGNEQQMSEVEKGTVNPQFNKKFEFEFKMEGKNRSVVLRVHRVTKVGPVEAVGKVVIPLDDQTLGHRSEMKNYFLTSEDGNRPIMGRNDKGAKIGSQLRVSYEITLVNDALLTVYVDRAEKLRGVDPSTFSSPYLRLTFNDTVLQTKPAKRNYENPTFETFHSFDTHSLDAIKRLGRPSKIAPTKLLVEAWEYFMFGSHVFIGAFEVDMAQLKFGRGDVKPQSYEFKDPDRPKKTIGFATLSLSWGSNEMTNIRVTVEEGLDLPDSAYGLRPKTIKTKRSPEPQRLMIDSCVSVILDPSTGQAARTKTHKESSSPGYDETLWFSIRQNELPAFLTVEVQDVRNTPMGTKLTPVGKALVDMRKLKLDGMPQSRWCRLDHPDLVAAQAELERRHERDRAMLRAMQQGKDFTMEGDDDDEDEEKEVKSKGGIKGVLFGARKMFIKKETAASREKKKLNADIRAIRSGVDPSKQGRVKISIQWLTVPDEDDIAVQAMWDEAMKDPKNRKVVKKLVQAWSREVLKRGFDSLKRSGEVSKRESNKAETFYLERQLPRHWRAWSRRFKNNKASSTMAKYWNLRNRTEPSFWDWYLFIMENVNMKRLAKNLAPRKPREPGSQEPARGPAAGGPSDSKKVFEGFGASKSKSAKSSKPKGDASASAKSSGKEARSQRTVM</sequence>
<protein>
    <recommendedName>
        <fullName evidence="2">C2 domain-containing protein</fullName>
    </recommendedName>
</protein>
<dbReference type="EMBL" id="HBFN01013057">
    <property type="protein sequence ID" value="CAD8793474.1"/>
    <property type="molecule type" value="Transcribed_RNA"/>
</dbReference>
<organism evidence="3">
    <name type="scientific">Hemiselmis tepida</name>
    <dbReference type="NCBI Taxonomy" id="464990"/>
    <lineage>
        <taxon>Eukaryota</taxon>
        <taxon>Cryptophyceae</taxon>
        <taxon>Cryptomonadales</taxon>
        <taxon>Hemiselmidaceae</taxon>
        <taxon>Hemiselmis</taxon>
    </lineage>
</organism>
<dbReference type="SUPFAM" id="SSF49562">
    <property type="entry name" value="C2 domain (Calcium/lipid-binding domain, CaLB)"/>
    <property type="match status" value="3"/>
</dbReference>
<name>A0A7S0YTT2_9CRYP</name>
<dbReference type="GO" id="GO:0005509">
    <property type="term" value="F:calcium ion binding"/>
    <property type="evidence" value="ECO:0007669"/>
    <property type="project" value="TreeGrafter"/>
</dbReference>
<evidence type="ECO:0000256" key="1">
    <source>
        <dbReference type="SAM" id="MobiDB-lite"/>
    </source>
</evidence>
<dbReference type="GO" id="GO:0070382">
    <property type="term" value="C:exocytic vesicle"/>
    <property type="evidence" value="ECO:0007669"/>
    <property type="project" value="TreeGrafter"/>
</dbReference>
<dbReference type="GO" id="GO:0000149">
    <property type="term" value="F:SNARE binding"/>
    <property type="evidence" value="ECO:0007669"/>
    <property type="project" value="TreeGrafter"/>
</dbReference>
<dbReference type="SMART" id="SM00239">
    <property type="entry name" value="C2"/>
    <property type="match status" value="3"/>
</dbReference>